<dbReference type="PhylomeDB" id="A7RLT6"/>
<comment type="cofactor">
    <cofactor evidence="8">
        <name>Zn(2+)</name>
        <dbReference type="ChEBI" id="CHEBI:29105"/>
    </cofactor>
</comment>
<dbReference type="InterPro" id="IPR008901">
    <property type="entry name" value="ACER"/>
</dbReference>
<dbReference type="GO" id="GO:0046872">
    <property type="term" value="F:metal ion binding"/>
    <property type="evidence" value="ECO:0007669"/>
    <property type="project" value="UniProtKB-KW"/>
</dbReference>
<proteinExistence type="inferred from homology"/>
<feature type="transmembrane region" description="Helical" evidence="9">
    <location>
        <begin position="28"/>
        <end position="48"/>
    </location>
</feature>
<dbReference type="STRING" id="45351.A7RLT6"/>
<evidence type="ECO:0000256" key="5">
    <source>
        <dbReference type="ARBA" id="ARBA00022989"/>
    </source>
</evidence>
<dbReference type="Proteomes" id="UP000001593">
    <property type="component" value="Unassembled WGS sequence"/>
</dbReference>
<feature type="binding site" evidence="8">
    <location>
        <position position="207"/>
    </location>
    <ligand>
        <name>Zn(2+)</name>
        <dbReference type="ChEBI" id="CHEBI:29105"/>
        <note>catalytic</note>
    </ligand>
</feature>
<dbReference type="OrthoDB" id="187171at2759"/>
<evidence type="ECO:0000256" key="8">
    <source>
        <dbReference type="PIRSR" id="PIRSR608901-2"/>
    </source>
</evidence>
<reference evidence="10 11" key="1">
    <citation type="journal article" date="2007" name="Science">
        <title>Sea anemone genome reveals ancestral eumetazoan gene repertoire and genomic organization.</title>
        <authorList>
            <person name="Putnam N.H."/>
            <person name="Srivastava M."/>
            <person name="Hellsten U."/>
            <person name="Dirks B."/>
            <person name="Chapman J."/>
            <person name="Salamov A."/>
            <person name="Terry A."/>
            <person name="Shapiro H."/>
            <person name="Lindquist E."/>
            <person name="Kapitonov V.V."/>
            <person name="Jurka J."/>
            <person name="Genikhovich G."/>
            <person name="Grigoriev I.V."/>
            <person name="Lucas S.M."/>
            <person name="Steele R.E."/>
            <person name="Finnerty J.R."/>
            <person name="Technau U."/>
            <person name="Martindale M.Q."/>
            <person name="Rokhsar D.S."/>
        </authorList>
    </citation>
    <scope>NUCLEOTIDE SEQUENCE [LARGE SCALE GENOMIC DNA]</scope>
    <source>
        <strain evidence="11">CH2 X CH6</strain>
    </source>
</reference>
<feature type="binding site" evidence="7">
    <location>
        <position position="27"/>
    </location>
    <ligand>
        <name>Ca(2+)</name>
        <dbReference type="ChEBI" id="CHEBI:29108"/>
    </ligand>
</feature>
<gene>
    <name evidence="10" type="ORF">NEMVEDRAFT_v1g234171</name>
</gene>
<evidence type="ECO:0000256" key="2">
    <source>
        <dbReference type="ARBA" id="ARBA00009780"/>
    </source>
</evidence>
<evidence type="ECO:0000313" key="11">
    <source>
        <dbReference type="Proteomes" id="UP000001593"/>
    </source>
</evidence>
<keyword evidence="8" id="KW-0862">Zinc</keyword>
<evidence type="ECO:0000256" key="6">
    <source>
        <dbReference type="ARBA" id="ARBA00023136"/>
    </source>
</evidence>
<accession>A7RLT6</accession>
<protein>
    <recommendedName>
        <fullName evidence="9">Alkaline ceramidase</fullName>
        <ecNumber evidence="9">3.5.1.-</ecNumber>
    </recommendedName>
</protein>
<dbReference type="AlphaFoldDB" id="A7RLT6"/>
<keyword evidence="4 9" id="KW-0378">Hydrolase</keyword>
<evidence type="ECO:0000256" key="3">
    <source>
        <dbReference type="ARBA" id="ARBA00022692"/>
    </source>
</evidence>
<feature type="transmembrane region" description="Helical" evidence="9">
    <location>
        <begin position="209"/>
        <end position="230"/>
    </location>
</feature>
<keyword evidence="3 9" id="KW-0812">Transmembrane</keyword>
<keyword evidence="6 9" id="KW-0472">Membrane</keyword>
<keyword evidence="9" id="KW-0443">Lipid metabolism</keyword>
<dbReference type="eggNOG" id="KOG2329">
    <property type="taxonomic scope" value="Eukaryota"/>
</dbReference>
<feature type="binding site" evidence="7">
    <location>
        <position position="14"/>
    </location>
    <ligand>
        <name>Ca(2+)</name>
        <dbReference type="ChEBI" id="CHEBI:29108"/>
    </ligand>
</feature>
<dbReference type="GO" id="GO:0016811">
    <property type="term" value="F:hydrolase activity, acting on carbon-nitrogen (but not peptide) bonds, in linear amides"/>
    <property type="evidence" value="ECO:0007669"/>
    <property type="project" value="InterPro"/>
</dbReference>
<dbReference type="InParanoid" id="A7RLT6"/>
<evidence type="ECO:0000256" key="1">
    <source>
        <dbReference type="ARBA" id="ARBA00004141"/>
    </source>
</evidence>
<dbReference type="GO" id="GO:0016020">
    <property type="term" value="C:membrane"/>
    <property type="evidence" value="ECO:0007669"/>
    <property type="project" value="UniProtKB-SubCell"/>
</dbReference>
<evidence type="ECO:0000256" key="4">
    <source>
        <dbReference type="ARBA" id="ARBA00022801"/>
    </source>
</evidence>
<dbReference type="GO" id="GO:0046514">
    <property type="term" value="P:ceramide catabolic process"/>
    <property type="evidence" value="ECO:0000318"/>
    <property type="project" value="GO_Central"/>
</dbReference>
<feature type="binding site" evidence="7">
    <location>
        <position position="16"/>
    </location>
    <ligand>
        <name>Ca(2+)</name>
        <dbReference type="ChEBI" id="CHEBI:29108"/>
    </ligand>
</feature>
<comment type="similarity">
    <text evidence="2 9">Belongs to the alkaline ceramidase family.</text>
</comment>
<dbReference type="OMA" id="FWHILIF"/>
<organism evidence="10 11">
    <name type="scientific">Nematostella vectensis</name>
    <name type="common">Starlet sea anemone</name>
    <dbReference type="NCBI Taxonomy" id="45351"/>
    <lineage>
        <taxon>Eukaryota</taxon>
        <taxon>Metazoa</taxon>
        <taxon>Cnidaria</taxon>
        <taxon>Anthozoa</taxon>
        <taxon>Hexacorallia</taxon>
        <taxon>Actiniaria</taxon>
        <taxon>Edwardsiidae</taxon>
        <taxon>Nematostella</taxon>
    </lineage>
</organism>
<name>A7RLT6_NEMVE</name>
<feature type="transmembrane region" description="Helical" evidence="9">
    <location>
        <begin position="121"/>
        <end position="139"/>
    </location>
</feature>
<keyword evidence="7" id="KW-0479">Metal-binding</keyword>
<feature type="transmembrane region" description="Helical" evidence="9">
    <location>
        <begin position="170"/>
        <end position="189"/>
    </location>
</feature>
<keyword evidence="5 9" id="KW-1133">Transmembrane helix</keyword>
<feature type="transmembrane region" description="Helical" evidence="9">
    <location>
        <begin position="145"/>
        <end position="163"/>
    </location>
</feature>
<feature type="transmembrane region" description="Helical" evidence="9">
    <location>
        <begin position="90"/>
        <end position="109"/>
    </location>
</feature>
<comment type="function">
    <text evidence="9">Hydrolyzes the sphingolipid ceramide into sphingosine and free fatty acid.</text>
</comment>
<keyword evidence="11" id="KW-1185">Reference proteome</keyword>
<dbReference type="EMBL" id="DS469518">
    <property type="protein sequence ID" value="EDO47751.1"/>
    <property type="molecule type" value="Genomic_DNA"/>
</dbReference>
<comment type="subcellular location">
    <subcellularLocation>
        <location evidence="1">Membrane</location>
        <topology evidence="1">Multi-pass membrane protein</topology>
    </subcellularLocation>
</comment>
<dbReference type="KEGG" id="nve:5519941"/>
<feature type="binding site" evidence="8">
    <location>
        <position position="211"/>
    </location>
    <ligand>
        <name>Zn(2+)</name>
        <dbReference type="ChEBI" id="CHEBI:29105"/>
        <note>catalytic</note>
    </ligand>
</feature>
<keyword evidence="7" id="KW-0106">Calcium</keyword>
<dbReference type="EC" id="3.5.1.-" evidence="9"/>
<feature type="binding site" evidence="7">
    <location>
        <position position="13"/>
    </location>
    <ligand>
        <name>Ca(2+)</name>
        <dbReference type="ChEBI" id="CHEBI:29108"/>
    </ligand>
</feature>
<feature type="binding site" evidence="7">
    <location>
        <position position="18"/>
    </location>
    <ligand>
        <name>Ca(2+)</name>
        <dbReference type="ChEBI" id="CHEBI:29108"/>
    </ligand>
</feature>
<evidence type="ECO:0000313" key="10">
    <source>
        <dbReference type="EMBL" id="EDO47751.1"/>
    </source>
</evidence>
<dbReference type="PANTHER" id="PTHR46139">
    <property type="entry name" value="ALKALINE CERAMIDASE"/>
    <property type="match status" value="1"/>
</dbReference>
<feature type="binding site" evidence="8">
    <location>
        <position position="77"/>
    </location>
    <ligand>
        <name>Zn(2+)</name>
        <dbReference type="ChEBI" id="CHEBI:29105"/>
        <note>catalytic</note>
    </ligand>
</feature>
<dbReference type="Pfam" id="PF05875">
    <property type="entry name" value="Ceramidase"/>
    <property type="match status" value="1"/>
</dbReference>
<feature type="transmembrane region" description="Helical" evidence="9">
    <location>
        <begin position="55"/>
        <end position="78"/>
    </location>
</feature>
<evidence type="ECO:0000256" key="9">
    <source>
        <dbReference type="RuleBase" id="RU364079"/>
    </source>
</evidence>
<dbReference type="HOGENOM" id="CLU_088280_0_0_1"/>
<dbReference type="PANTHER" id="PTHR46139:SF3">
    <property type="entry name" value="ALKALINE CERAMIDASE"/>
    <property type="match status" value="1"/>
</dbReference>
<evidence type="ECO:0000256" key="7">
    <source>
        <dbReference type="PIRSR" id="PIRSR608901-1"/>
    </source>
</evidence>
<sequence length="268" mass="30887">MLAHFQRGSSEVDWCELNYVHSNSIAEFFNTISNAIFLVIPPFLMYLFRPYANRIGYGINVILLLMVVIGLCSAYFHATLSLVGQLLDELAILWVLMAAFALWAPRWLFQNGPFYGKRCRLAYIMATIGVMGTILGFIYPAANAFALMLLGIPWAGLLFTEVFRYPSKQVRRLGVFCIIWWFTALACWINDRIFCDMWKQLSFPYLHCGWHIFIFIASYIACVLSAYIYAASEFPQYKPSIMYWPGPTYHFAVPYVAVHENTDKDIHL</sequence>